<dbReference type="AlphaFoldDB" id="A0A0F9LGV1"/>
<comment type="caution">
    <text evidence="1">The sequence shown here is derived from an EMBL/GenBank/DDBJ whole genome shotgun (WGS) entry which is preliminary data.</text>
</comment>
<gene>
    <name evidence="1" type="ORF">LCGC14_1201190</name>
</gene>
<accession>A0A0F9LGV1</accession>
<name>A0A0F9LGV1_9ZZZZ</name>
<evidence type="ECO:0000313" key="1">
    <source>
        <dbReference type="EMBL" id="KKM94159.1"/>
    </source>
</evidence>
<sequence length="258" mass="29328">MATITEEQRKANQEIINALMKVLGIDNIENIKDFSIHVRQNDVIQTEVSFFNTEFQIEKIMKIFIFNSKGERIDVTAMDRMNPESKRDLYSKWRTIEPGKVYDEIHIKDSTPDLKGTLTLCCFGEAFINTFPKPSKLQNNDLVLDNLKGIKEIVSNIGTRVFNNAGEAAARGKKIPTDHELRNVLYHNKLYNNVYCKAVVDLYDPEGIVIQCSGDVIMGRSVDSNEGVPEDLIVDDLSGIKEIIAHVKEMDISEFKKQ</sequence>
<organism evidence="1">
    <name type="scientific">marine sediment metagenome</name>
    <dbReference type="NCBI Taxonomy" id="412755"/>
    <lineage>
        <taxon>unclassified sequences</taxon>
        <taxon>metagenomes</taxon>
        <taxon>ecological metagenomes</taxon>
    </lineage>
</organism>
<reference evidence="1" key="1">
    <citation type="journal article" date="2015" name="Nature">
        <title>Complex archaea that bridge the gap between prokaryotes and eukaryotes.</title>
        <authorList>
            <person name="Spang A."/>
            <person name="Saw J.H."/>
            <person name="Jorgensen S.L."/>
            <person name="Zaremba-Niedzwiedzka K."/>
            <person name="Martijn J."/>
            <person name="Lind A.E."/>
            <person name="van Eijk R."/>
            <person name="Schleper C."/>
            <person name="Guy L."/>
            <person name="Ettema T.J."/>
        </authorList>
    </citation>
    <scope>NUCLEOTIDE SEQUENCE</scope>
</reference>
<proteinExistence type="predicted"/>
<protein>
    <submittedName>
        <fullName evidence="1">Uncharacterized protein</fullName>
    </submittedName>
</protein>
<feature type="non-terminal residue" evidence="1">
    <location>
        <position position="258"/>
    </location>
</feature>
<dbReference type="EMBL" id="LAZR01006173">
    <property type="protein sequence ID" value="KKM94159.1"/>
    <property type="molecule type" value="Genomic_DNA"/>
</dbReference>